<feature type="compositionally biased region" description="Polar residues" evidence="6">
    <location>
        <begin position="725"/>
        <end position="747"/>
    </location>
</feature>
<feature type="compositionally biased region" description="Low complexity" evidence="6">
    <location>
        <begin position="697"/>
        <end position="718"/>
    </location>
</feature>
<evidence type="ECO:0000256" key="2">
    <source>
        <dbReference type="ARBA" id="ARBA00010239"/>
    </source>
</evidence>
<feature type="compositionally biased region" description="Low complexity" evidence="6">
    <location>
        <begin position="137"/>
        <end position="154"/>
    </location>
</feature>
<feature type="region of interest" description="Disordered" evidence="6">
    <location>
        <begin position="1063"/>
        <end position="1092"/>
    </location>
</feature>
<evidence type="ECO:0000256" key="5">
    <source>
        <dbReference type="ARBA" id="ARBA00023242"/>
    </source>
</evidence>
<organism evidence="7 8">
    <name type="scientific">Lentinula edodes</name>
    <name type="common">Shiitake mushroom</name>
    <name type="synonym">Lentinus edodes</name>
    <dbReference type="NCBI Taxonomy" id="5353"/>
    <lineage>
        <taxon>Eukaryota</taxon>
        <taxon>Fungi</taxon>
        <taxon>Dikarya</taxon>
        <taxon>Basidiomycota</taxon>
        <taxon>Agaricomycotina</taxon>
        <taxon>Agaricomycetes</taxon>
        <taxon>Agaricomycetidae</taxon>
        <taxon>Agaricales</taxon>
        <taxon>Marasmiineae</taxon>
        <taxon>Omphalotaceae</taxon>
        <taxon>Lentinula</taxon>
    </lineage>
</organism>
<feature type="compositionally biased region" description="Low complexity" evidence="6">
    <location>
        <begin position="1543"/>
        <end position="1556"/>
    </location>
</feature>
<dbReference type="PANTHER" id="PTHR10019">
    <property type="entry name" value="SNF5"/>
    <property type="match status" value="1"/>
</dbReference>
<dbReference type="Proteomes" id="UP000188533">
    <property type="component" value="Unassembled WGS sequence"/>
</dbReference>
<name>A0A1Q3DXR3_LENED</name>
<evidence type="ECO:0000256" key="6">
    <source>
        <dbReference type="SAM" id="MobiDB-lite"/>
    </source>
</evidence>
<feature type="compositionally biased region" description="Basic and acidic residues" evidence="6">
    <location>
        <begin position="1557"/>
        <end position="1570"/>
    </location>
</feature>
<feature type="compositionally biased region" description="Basic and acidic residues" evidence="6">
    <location>
        <begin position="297"/>
        <end position="308"/>
    </location>
</feature>
<feature type="region of interest" description="Disordered" evidence="6">
    <location>
        <begin position="126"/>
        <end position="162"/>
    </location>
</feature>
<accession>A0A1Q3DXR3</accession>
<comment type="similarity">
    <text evidence="2">Belongs to the SNF5 family.</text>
</comment>
<feature type="compositionally biased region" description="Polar residues" evidence="6">
    <location>
        <begin position="654"/>
        <end position="669"/>
    </location>
</feature>
<keyword evidence="8" id="KW-1185">Reference proteome</keyword>
<feature type="compositionally biased region" description="Low complexity" evidence="6">
    <location>
        <begin position="1471"/>
        <end position="1483"/>
    </location>
</feature>
<reference evidence="7 8" key="2">
    <citation type="submission" date="2017-02" db="EMBL/GenBank/DDBJ databases">
        <title>A genome survey and senescence transcriptome analysis in Lentinula edodes.</title>
        <authorList>
            <person name="Sakamoto Y."/>
            <person name="Nakade K."/>
            <person name="Sato S."/>
            <person name="Yoshida Y."/>
            <person name="Miyazaki K."/>
            <person name="Natsume S."/>
            <person name="Konno N."/>
        </authorList>
    </citation>
    <scope>NUCLEOTIDE SEQUENCE [LARGE SCALE GENOMIC DNA]</scope>
    <source>
        <strain evidence="7 8">NBRC 111202</strain>
    </source>
</reference>
<keyword evidence="5" id="KW-0539">Nucleus</keyword>
<evidence type="ECO:0000256" key="1">
    <source>
        <dbReference type="ARBA" id="ARBA00004123"/>
    </source>
</evidence>
<feature type="compositionally biased region" description="Acidic residues" evidence="6">
    <location>
        <begin position="1074"/>
        <end position="1089"/>
    </location>
</feature>
<keyword evidence="3" id="KW-0805">Transcription regulation</keyword>
<feature type="compositionally biased region" description="Low complexity" evidence="6">
    <location>
        <begin position="550"/>
        <end position="565"/>
    </location>
</feature>
<feature type="compositionally biased region" description="Basic and acidic residues" evidence="6">
    <location>
        <begin position="1396"/>
        <end position="1410"/>
    </location>
</feature>
<reference evidence="7 8" key="1">
    <citation type="submission" date="2016-08" db="EMBL/GenBank/DDBJ databases">
        <authorList>
            <consortium name="Lentinula edodes genome sequencing consortium"/>
            <person name="Sakamoto Y."/>
            <person name="Nakade K."/>
            <person name="Sato S."/>
            <person name="Yoshida Y."/>
            <person name="Miyazaki K."/>
            <person name="Natsume S."/>
            <person name="Konno N."/>
        </authorList>
    </citation>
    <scope>NUCLEOTIDE SEQUENCE [LARGE SCALE GENOMIC DNA]</scope>
    <source>
        <strain evidence="7 8">NBRC 111202</strain>
    </source>
</reference>
<feature type="compositionally biased region" description="Low complexity" evidence="6">
    <location>
        <begin position="266"/>
        <end position="287"/>
    </location>
</feature>
<evidence type="ECO:0000313" key="8">
    <source>
        <dbReference type="Proteomes" id="UP000188533"/>
    </source>
</evidence>
<feature type="region of interest" description="Disordered" evidence="6">
    <location>
        <begin position="1230"/>
        <end position="1262"/>
    </location>
</feature>
<feature type="compositionally biased region" description="Polar residues" evidence="6">
    <location>
        <begin position="1573"/>
        <end position="1586"/>
    </location>
</feature>
<feature type="compositionally biased region" description="Low complexity" evidence="6">
    <location>
        <begin position="1519"/>
        <end position="1533"/>
    </location>
</feature>
<dbReference type="InterPro" id="IPR006939">
    <property type="entry name" value="SNF5"/>
</dbReference>
<dbReference type="Pfam" id="PF04855">
    <property type="entry name" value="SNF5"/>
    <property type="match status" value="1"/>
</dbReference>
<feature type="compositionally biased region" description="Basic residues" evidence="6">
    <location>
        <begin position="1239"/>
        <end position="1250"/>
    </location>
</feature>
<sequence>MNNNMNNMTMSGMGMNNMGGGLPMGGGGLGMNGALGNGAMGGMGGMNAMNMGMNSMGAGGMGMNMGMGNMSGNTGSSRAGGGINPSQLMGLGAGNSGIGVGGGVNPGLNSMNPMSGMGGLNPTQLLQSQHQRDRDQMSALQQSHMQQQQQHSGGSSIGLGGGGFGMNNMNGMGGMNNMGMSNNYGSINPTGMSSSPASSSMGMGMMGGEATQRSGPMGNLGPNIPPQMLHAMGISPQRFQAMSPQEKAMVAQKAALAFRNNSNANGHPQQNPSSPSSSGPHGMHGQSNPPSSGTGYYDRDGLQPRDQGRVFGEQQRPSAIHGGSGTPGMESLGRPGSSTGLAGFPGDMIGMGGGMGNMMPPPPRPSTAMSNRSASGMGLSTAQSNMGMNNMAGMNMNNGMNGVNSMGNMNGMGNMSGMSLGNNMNNMNMASGLSRPGTAMGMRTGNMNGMNMNTNPMGMSMGMNHPGMNLNMPRNSSNLPSVGGGTTGPSGAPGSPGPGSGGMRPPSRAMSVSSNGGRIGNDGPIVNGYPMPPSTPKHPQTPGTPQMGHGLLQHQLPGSSSSLPSTPYPHPQHLHQVSPPPNRPPSAAPGSPSMNGAALARRGSPMSAQPGMGINAGGRGTPNPLKRKASGLESPKVGPPSGTSPEAMERPGSAMQNGISGKASFNNMNIGMEMTRPGTASGFSPPASGGPRPQRESTSSSGPPLLTPSDSLLPLNNSSHKDESNPFSISRPTGSIPPNSSVNIPTEISGTTATSQAAAGLVSSNNLNGPVKVVPKLPPLPANVNLNPLVTEVKIVPVAGSDKTIPLLTSDEIEDIKRWQKVDSTYEEMYKAMREKMELELKGDARALPRDFLALLDAGEFGGLGGKGGVLGNASIKWWEKGSYSVNPGARFRQRREGFDIKYPGKSRRESHGRSKKGIKREGFRLPRRLSIEEANRPEQLVPIRLEFDVDHHKYRDTFVWNLNDPLSTPEIFAQSVVEDYQLAPSYHSTIVKNIQEQLSDYKAHSALYDGEGGEYLGDDNDPAVVEKGVLNEEDATFWENWRKRLRTEYGFVKAGHDLKAKRKRKVPGVKEEPAEDADIEDAADPDSLPDEKSMAVEEFEFDEAKMTEDMRIVIKLDIIVGSMKLDDQFEWDIDNVRASPEQFAEIYTRDLGLSGEFRSAIAHSIREQVQTYHKSLFLVGRPSDGSYIQDEELRSAFLPSLAEGARAMDQVQFFTPLLNYLSDGEIERNEKERDKDVNRRRKRNTRGRRGVNLPDREPIRTHRTPAIGFPELDAATLALAAAANAPVSRRAAAAAASLTIANMVASENGTPLTPLSLPAVPQPAATAVVKERKVKGLFKAPQIPPSVFRPRAKVTAPTPSTAADISSLPAPLENDPPPSINTPDRRFLRPLSTRKPKDSEREAKEKEYAEESIAVGRRKGPLGNKSQCGDCGRFWHRHRRPRPCTYNTDAEYHNNMSKKKGPAATLRAQDSSVSTPADDSSTPPTPARDRKKESSEAPSRQSPPASGRAAREVDRVMSPISSSSSASEPPLSQRVKLTNGVTASPRKSPSPSRTSKPADMEESRKDSAKIDSLTSSPPRTTAQSPPTSPAKSWPPSWLTTTMHSTQTKYPNDKFDVVWRKVGEGSEWRIKCVDCPGKLYKPGPGETLSNFEVHLKNRQHRQRVDDRVGK</sequence>
<evidence type="ECO:0000313" key="7">
    <source>
        <dbReference type="EMBL" id="GAV99528.1"/>
    </source>
</evidence>
<keyword evidence="4" id="KW-0804">Transcription</keyword>
<feature type="compositionally biased region" description="Low complexity" evidence="6">
    <location>
        <begin position="588"/>
        <end position="598"/>
    </location>
</feature>
<dbReference type="EMBL" id="BDGU01000015">
    <property type="protein sequence ID" value="GAV99528.1"/>
    <property type="molecule type" value="Genomic_DNA"/>
</dbReference>
<protein>
    <submittedName>
        <fullName evidence="7">Swi-snf complex subunit</fullName>
    </submittedName>
</protein>
<feature type="region of interest" description="Disordered" evidence="6">
    <location>
        <begin position="469"/>
        <end position="747"/>
    </location>
</feature>
<comment type="subcellular location">
    <subcellularLocation>
        <location evidence="1">Nucleus</location>
    </subcellularLocation>
</comment>
<feature type="compositionally biased region" description="Pro residues" evidence="6">
    <location>
        <begin position="578"/>
        <end position="587"/>
    </location>
</feature>
<dbReference type="GO" id="GO:0000228">
    <property type="term" value="C:nuclear chromosome"/>
    <property type="evidence" value="ECO:0007669"/>
    <property type="project" value="InterPro"/>
</dbReference>
<feature type="compositionally biased region" description="Polar residues" evidence="6">
    <location>
        <begin position="1598"/>
        <end position="1610"/>
    </location>
</feature>
<dbReference type="STRING" id="5353.A0A1Q3DXR3"/>
<comment type="caution">
    <text evidence="7">The sequence shown here is derived from an EMBL/GenBank/DDBJ whole genome shotgun (WGS) entry which is preliminary data.</text>
</comment>
<dbReference type="GO" id="GO:0006338">
    <property type="term" value="P:chromatin remodeling"/>
    <property type="evidence" value="ECO:0007669"/>
    <property type="project" value="InterPro"/>
</dbReference>
<gene>
    <name evidence="7" type="ORF">LENED_000989</name>
</gene>
<evidence type="ECO:0000256" key="4">
    <source>
        <dbReference type="ARBA" id="ARBA00023163"/>
    </source>
</evidence>
<proteinExistence type="inferred from homology"/>
<evidence type="ECO:0000256" key="3">
    <source>
        <dbReference type="ARBA" id="ARBA00023015"/>
    </source>
</evidence>
<feature type="region of interest" description="Disordered" evidence="6">
    <location>
        <begin position="1351"/>
        <end position="1611"/>
    </location>
</feature>
<feature type="region of interest" description="Disordered" evidence="6">
    <location>
        <begin position="261"/>
        <end position="376"/>
    </location>
</feature>